<dbReference type="EMBL" id="SGWX01000001">
    <property type="protein sequence ID" value="RZS62637.1"/>
    <property type="molecule type" value="Genomic_DNA"/>
</dbReference>
<dbReference type="GO" id="GO:0042781">
    <property type="term" value="F:3'-tRNA processing endoribonuclease activity"/>
    <property type="evidence" value="ECO:0007669"/>
    <property type="project" value="TreeGrafter"/>
</dbReference>
<reference evidence="7 8" key="1">
    <citation type="submission" date="2019-02" db="EMBL/GenBank/DDBJ databases">
        <title>Sequencing the genomes of 1000 actinobacteria strains.</title>
        <authorList>
            <person name="Klenk H.-P."/>
        </authorList>
    </citation>
    <scope>NUCLEOTIDE SEQUENCE [LARGE SCALE GENOMIC DNA]</scope>
    <source>
        <strain evidence="7 8">DSM 16932</strain>
    </source>
</reference>
<keyword evidence="3" id="KW-0255">Endonuclease</keyword>
<evidence type="ECO:0000256" key="4">
    <source>
        <dbReference type="ARBA" id="ARBA00022801"/>
    </source>
</evidence>
<dbReference type="Pfam" id="PF00825">
    <property type="entry name" value="Ribonuclease_P"/>
    <property type="match status" value="1"/>
</dbReference>
<keyword evidence="8" id="KW-1185">Reference proteome</keyword>
<evidence type="ECO:0000256" key="6">
    <source>
        <dbReference type="NCBIfam" id="TIGR00188"/>
    </source>
</evidence>
<dbReference type="PANTHER" id="PTHR33992:SF1">
    <property type="entry name" value="RIBONUCLEASE P PROTEIN COMPONENT"/>
    <property type="match status" value="1"/>
</dbReference>
<evidence type="ECO:0000313" key="7">
    <source>
        <dbReference type="EMBL" id="RZS62637.1"/>
    </source>
</evidence>
<proteinExistence type="predicted"/>
<comment type="caution">
    <text evidence="7">The sequence shown here is derived from an EMBL/GenBank/DDBJ whole genome shotgun (WGS) entry which is preliminary data.</text>
</comment>
<dbReference type="NCBIfam" id="TIGR00188">
    <property type="entry name" value="rnpA"/>
    <property type="match status" value="1"/>
</dbReference>
<keyword evidence="4" id="KW-0378">Hydrolase</keyword>
<organism evidence="7 8">
    <name type="scientific">Xylanimonas ulmi</name>
    <dbReference type="NCBI Taxonomy" id="228973"/>
    <lineage>
        <taxon>Bacteria</taxon>
        <taxon>Bacillati</taxon>
        <taxon>Actinomycetota</taxon>
        <taxon>Actinomycetes</taxon>
        <taxon>Micrococcales</taxon>
        <taxon>Promicromonosporaceae</taxon>
        <taxon>Xylanimonas</taxon>
    </lineage>
</organism>
<dbReference type="InterPro" id="IPR020568">
    <property type="entry name" value="Ribosomal_Su5_D2-typ_SF"/>
</dbReference>
<name>A0A4Q7M6F6_9MICO</name>
<dbReference type="InterPro" id="IPR014721">
    <property type="entry name" value="Ribsml_uS5_D2-typ_fold_subgr"/>
</dbReference>
<dbReference type="GO" id="GO:0004526">
    <property type="term" value="F:ribonuclease P activity"/>
    <property type="evidence" value="ECO:0007669"/>
    <property type="project" value="UniProtKB-UniRule"/>
</dbReference>
<dbReference type="GO" id="GO:0030677">
    <property type="term" value="C:ribonuclease P complex"/>
    <property type="evidence" value="ECO:0007669"/>
    <property type="project" value="TreeGrafter"/>
</dbReference>
<evidence type="ECO:0000256" key="5">
    <source>
        <dbReference type="ARBA" id="ARBA00022884"/>
    </source>
</evidence>
<keyword evidence="2" id="KW-0540">Nuclease</keyword>
<dbReference type="GO" id="GO:0000049">
    <property type="term" value="F:tRNA binding"/>
    <property type="evidence" value="ECO:0007669"/>
    <property type="project" value="InterPro"/>
</dbReference>
<dbReference type="EC" id="3.1.26.5" evidence="6"/>
<dbReference type="Gene3D" id="3.30.230.10">
    <property type="match status" value="1"/>
</dbReference>
<gene>
    <name evidence="7" type="ORF">EV386_2979</name>
</gene>
<dbReference type="PANTHER" id="PTHR33992">
    <property type="entry name" value="RIBONUCLEASE P PROTEIN COMPONENT"/>
    <property type="match status" value="1"/>
</dbReference>
<evidence type="ECO:0000256" key="1">
    <source>
        <dbReference type="ARBA" id="ARBA00022694"/>
    </source>
</evidence>
<protein>
    <recommendedName>
        <fullName evidence="6">Ribonuclease P protein component</fullName>
        <ecNumber evidence="6">3.1.26.5</ecNumber>
    </recommendedName>
</protein>
<evidence type="ECO:0000256" key="2">
    <source>
        <dbReference type="ARBA" id="ARBA00022722"/>
    </source>
</evidence>
<evidence type="ECO:0000256" key="3">
    <source>
        <dbReference type="ARBA" id="ARBA00022759"/>
    </source>
</evidence>
<accession>A0A4Q7M6F6</accession>
<evidence type="ECO:0000313" key="8">
    <source>
        <dbReference type="Proteomes" id="UP000293852"/>
    </source>
</evidence>
<dbReference type="AlphaFoldDB" id="A0A4Q7M6F6"/>
<dbReference type="Proteomes" id="UP000293852">
    <property type="component" value="Unassembled WGS sequence"/>
</dbReference>
<keyword evidence="5" id="KW-0694">RNA-binding</keyword>
<dbReference type="SUPFAM" id="SSF54211">
    <property type="entry name" value="Ribosomal protein S5 domain 2-like"/>
    <property type="match status" value="1"/>
</dbReference>
<keyword evidence="1" id="KW-0819">tRNA processing</keyword>
<dbReference type="InterPro" id="IPR000100">
    <property type="entry name" value="RNase_P"/>
</dbReference>
<sequence length="99" mass="10340">MVVHLLVDNEGDAAPLVGFVVSKAVGNSVQRNRVKRRLRAIVRSVIADGAGLPAHARVVVRALPAAGSATFTELSRDVVTACERASERAGRRAAAVSTP</sequence>